<accession>A0A3P4B491</accession>
<dbReference type="Proteomes" id="UP000277294">
    <property type="component" value="Unassembled WGS sequence"/>
</dbReference>
<evidence type="ECO:0000313" key="1">
    <source>
        <dbReference type="EMBL" id="VCU71114.1"/>
    </source>
</evidence>
<dbReference type="AlphaFoldDB" id="A0A3P4B491"/>
<dbReference type="EMBL" id="UWPJ01000024">
    <property type="protein sequence ID" value="VCU71114.1"/>
    <property type="molecule type" value="Genomic_DNA"/>
</dbReference>
<dbReference type="OrthoDB" id="8678362at2"/>
<dbReference type="RefSeq" id="WP_160142311.1">
    <property type="nucleotide sequence ID" value="NZ_UWPJ01000024.1"/>
</dbReference>
<evidence type="ECO:0008006" key="3">
    <source>
        <dbReference type="Google" id="ProtNLM"/>
    </source>
</evidence>
<evidence type="ECO:0000313" key="2">
    <source>
        <dbReference type="Proteomes" id="UP000277294"/>
    </source>
</evidence>
<organism evidence="1 2">
    <name type="scientific">Pigmentiphaga humi</name>
    <dbReference type="NCBI Taxonomy" id="2478468"/>
    <lineage>
        <taxon>Bacteria</taxon>
        <taxon>Pseudomonadati</taxon>
        <taxon>Pseudomonadota</taxon>
        <taxon>Betaproteobacteria</taxon>
        <taxon>Burkholderiales</taxon>
        <taxon>Alcaligenaceae</taxon>
        <taxon>Pigmentiphaga</taxon>
    </lineage>
</organism>
<sequence length="391" mass="43765">MISLFGVGDRDTQRALLELCFSAQLSARNLETLERAIQEDALTDGQNRMLPLISRRLPAGALSPFAESRVRGAYKHTLYRNHLLLDRAQKFRRALLDAGFGECVFLKGVAAALTNPHGLGARPMADIDVLLGGLQHRPQEALRFFAEQGMVKKGATLRSVTLLSPEKFEFDVHWYLHNWALRQSSVEKMAADARTIDHAKGRFSIPCAEHNLAHVLAHGLMTPSVNYDGRWAVDVLSILVQRPVLDAARFQSFVSEFSVPDAVRVALQTVAEQAPESIVFDRRAALALARGVRRGRPGSFWLYYRTPGAWDQPGQFMHRPIRHQLTAQLRSRVVEPAQVARHNGASFWASVGASIDFPPATLARVGAWTWQHTRRIVSLRRQHRTPQGKDV</sequence>
<dbReference type="Pfam" id="PF14907">
    <property type="entry name" value="NTP_transf_5"/>
    <property type="match status" value="1"/>
</dbReference>
<proteinExistence type="predicted"/>
<protein>
    <recommendedName>
        <fullName evidence="3">Nucleotidyltransferase</fullName>
    </recommendedName>
</protein>
<keyword evidence="2" id="KW-1185">Reference proteome</keyword>
<name>A0A3P4B491_9BURK</name>
<gene>
    <name evidence="1" type="ORF">PIGHUM_03195</name>
</gene>
<reference evidence="1 2" key="1">
    <citation type="submission" date="2018-10" db="EMBL/GenBank/DDBJ databases">
        <authorList>
            <person name="Criscuolo A."/>
        </authorList>
    </citation>
    <scope>NUCLEOTIDE SEQUENCE [LARGE SCALE GENOMIC DNA]</scope>
    <source>
        <strain evidence="1">DnA1</strain>
    </source>
</reference>
<dbReference type="InterPro" id="IPR039498">
    <property type="entry name" value="NTP_transf_5"/>
</dbReference>